<gene>
    <name evidence="1" type="ORF">GCM10009410_26980</name>
</gene>
<dbReference type="Proteomes" id="UP000654004">
    <property type="component" value="Unassembled WGS sequence"/>
</dbReference>
<evidence type="ECO:0000313" key="1">
    <source>
        <dbReference type="EMBL" id="GGP91586.1"/>
    </source>
</evidence>
<organism evidence="1 2">
    <name type="scientific">Shewanella ulleungensis</name>
    <dbReference type="NCBI Taxonomy" id="2282699"/>
    <lineage>
        <taxon>Bacteria</taxon>
        <taxon>Pseudomonadati</taxon>
        <taxon>Pseudomonadota</taxon>
        <taxon>Gammaproteobacteria</taxon>
        <taxon>Alteromonadales</taxon>
        <taxon>Shewanellaceae</taxon>
        <taxon>Shewanella</taxon>
    </lineage>
</organism>
<evidence type="ECO:0008006" key="3">
    <source>
        <dbReference type="Google" id="ProtNLM"/>
    </source>
</evidence>
<sequence length="61" mass="7142">MSKRHNNSKQVDAQFIMLIRVKTKTSYDILLALIVTFNTSRYTLNKMQQIVLDYKDGAYTI</sequence>
<reference evidence="2" key="1">
    <citation type="journal article" date="2019" name="Int. J. Syst. Evol. Microbiol.">
        <title>The Global Catalogue of Microorganisms (GCM) 10K type strain sequencing project: providing services to taxonomists for standard genome sequencing and annotation.</title>
        <authorList>
            <consortium name="The Broad Institute Genomics Platform"/>
            <consortium name="The Broad Institute Genome Sequencing Center for Infectious Disease"/>
            <person name="Wu L."/>
            <person name="Ma J."/>
        </authorList>
    </citation>
    <scope>NUCLEOTIDE SEQUENCE [LARGE SCALE GENOMIC DNA]</scope>
    <source>
        <strain evidence="2">JCM 32305</strain>
    </source>
</reference>
<accession>A0ABQ2QTB9</accession>
<dbReference type="EMBL" id="BMQW01000007">
    <property type="protein sequence ID" value="GGP91586.1"/>
    <property type="molecule type" value="Genomic_DNA"/>
</dbReference>
<evidence type="ECO:0000313" key="2">
    <source>
        <dbReference type="Proteomes" id="UP000654004"/>
    </source>
</evidence>
<protein>
    <recommendedName>
        <fullName evidence="3">Transposase</fullName>
    </recommendedName>
</protein>
<keyword evidence="2" id="KW-1185">Reference proteome</keyword>
<name>A0ABQ2QTB9_9GAMM</name>
<proteinExistence type="predicted"/>
<comment type="caution">
    <text evidence="1">The sequence shown here is derived from an EMBL/GenBank/DDBJ whole genome shotgun (WGS) entry which is preliminary data.</text>
</comment>